<sequence length="132" mass="14407">MQRGRCLCGGVTFNVSGELPPIQVCHCGQCRQAQGGPFATNIPVSEAQVQWLSGQELFQAYESSPGKLRVFCRVCGSPLFSRKDNLPGVLRLRAGSLLGDLPTQIGAHIYCESRANWWQEDDGVPHYAASMP</sequence>
<evidence type="ECO:0000256" key="1">
    <source>
        <dbReference type="ARBA" id="ARBA00005495"/>
    </source>
</evidence>
<keyword evidence="7" id="KW-1185">Reference proteome</keyword>
<reference evidence="6 7" key="1">
    <citation type="submission" date="2020-08" db="EMBL/GenBank/DDBJ databases">
        <title>Functional genomics of gut bacteria from endangered species of beetles.</title>
        <authorList>
            <person name="Carlos-Shanley C."/>
        </authorList>
    </citation>
    <scope>NUCLEOTIDE SEQUENCE [LARGE SCALE GENOMIC DNA]</scope>
    <source>
        <strain evidence="6 7">S00202</strain>
    </source>
</reference>
<gene>
    <name evidence="6" type="ORF">HNP49_001605</name>
</gene>
<dbReference type="Gene3D" id="3.90.1590.10">
    <property type="entry name" value="glutathione-dependent formaldehyde- activating enzyme (gfa)"/>
    <property type="match status" value="1"/>
</dbReference>
<dbReference type="Pfam" id="PF04828">
    <property type="entry name" value="GFA"/>
    <property type="match status" value="1"/>
</dbReference>
<keyword evidence="3" id="KW-0862">Zinc</keyword>
<dbReference type="EMBL" id="JACHLL010000002">
    <property type="protein sequence ID" value="MBB6341448.1"/>
    <property type="molecule type" value="Genomic_DNA"/>
</dbReference>
<organism evidence="6 7">
    <name type="scientific">Pseudomonas fluvialis</name>
    <dbReference type="NCBI Taxonomy" id="1793966"/>
    <lineage>
        <taxon>Bacteria</taxon>
        <taxon>Pseudomonadati</taxon>
        <taxon>Pseudomonadota</taxon>
        <taxon>Gammaproteobacteria</taxon>
        <taxon>Pseudomonadales</taxon>
        <taxon>Pseudomonadaceae</taxon>
        <taxon>Pseudomonas</taxon>
    </lineage>
</organism>
<keyword evidence="2" id="KW-0479">Metal-binding</keyword>
<proteinExistence type="inferred from homology"/>
<dbReference type="AlphaFoldDB" id="A0A7X0ERR6"/>
<dbReference type="PANTHER" id="PTHR33337">
    <property type="entry name" value="GFA DOMAIN-CONTAINING PROTEIN"/>
    <property type="match status" value="1"/>
</dbReference>
<dbReference type="Proteomes" id="UP000557193">
    <property type="component" value="Unassembled WGS sequence"/>
</dbReference>
<evidence type="ECO:0000313" key="7">
    <source>
        <dbReference type="Proteomes" id="UP000557193"/>
    </source>
</evidence>
<protein>
    <recommendedName>
        <fullName evidence="5">CENP-V/GFA domain-containing protein</fullName>
    </recommendedName>
</protein>
<dbReference type="SUPFAM" id="SSF51316">
    <property type="entry name" value="Mss4-like"/>
    <property type="match status" value="1"/>
</dbReference>
<dbReference type="RefSeq" id="WP_184682185.1">
    <property type="nucleotide sequence ID" value="NZ_JACHLL010000002.1"/>
</dbReference>
<evidence type="ECO:0000256" key="4">
    <source>
        <dbReference type="ARBA" id="ARBA00023239"/>
    </source>
</evidence>
<comment type="caution">
    <text evidence="6">The sequence shown here is derived from an EMBL/GenBank/DDBJ whole genome shotgun (WGS) entry which is preliminary data.</text>
</comment>
<dbReference type="GO" id="GO:0046872">
    <property type="term" value="F:metal ion binding"/>
    <property type="evidence" value="ECO:0007669"/>
    <property type="project" value="UniProtKB-KW"/>
</dbReference>
<evidence type="ECO:0000313" key="6">
    <source>
        <dbReference type="EMBL" id="MBB6341448.1"/>
    </source>
</evidence>
<dbReference type="InterPro" id="IPR006913">
    <property type="entry name" value="CENP-V/GFA"/>
</dbReference>
<feature type="domain" description="CENP-V/GFA" evidence="5">
    <location>
        <begin position="2"/>
        <end position="119"/>
    </location>
</feature>
<keyword evidence="4" id="KW-0456">Lyase</keyword>
<evidence type="ECO:0000256" key="2">
    <source>
        <dbReference type="ARBA" id="ARBA00022723"/>
    </source>
</evidence>
<dbReference type="PROSITE" id="PS51891">
    <property type="entry name" value="CENP_V_GFA"/>
    <property type="match status" value="1"/>
</dbReference>
<dbReference type="GO" id="GO:0016846">
    <property type="term" value="F:carbon-sulfur lyase activity"/>
    <property type="evidence" value="ECO:0007669"/>
    <property type="project" value="InterPro"/>
</dbReference>
<dbReference type="InterPro" id="IPR011057">
    <property type="entry name" value="Mss4-like_sf"/>
</dbReference>
<evidence type="ECO:0000259" key="5">
    <source>
        <dbReference type="PROSITE" id="PS51891"/>
    </source>
</evidence>
<accession>A0A7X0ERR6</accession>
<evidence type="ECO:0000256" key="3">
    <source>
        <dbReference type="ARBA" id="ARBA00022833"/>
    </source>
</evidence>
<name>A0A7X0ERR6_9PSED</name>
<comment type="similarity">
    <text evidence="1">Belongs to the Gfa family.</text>
</comment>
<dbReference type="PANTHER" id="PTHR33337:SF40">
    <property type="entry name" value="CENP-V_GFA DOMAIN-CONTAINING PROTEIN-RELATED"/>
    <property type="match status" value="1"/>
</dbReference>